<keyword evidence="2" id="KW-1185">Reference proteome</keyword>
<protein>
    <submittedName>
        <fullName evidence="1">3483_t:CDS:1</fullName>
    </submittedName>
</protein>
<accession>A0ACA9MGA7</accession>
<dbReference type="EMBL" id="CAJVPT010012731">
    <property type="protein sequence ID" value="CAG8589645.1"/>
    <property type="molecule type" value="Genomic_DNA"/>
</dbReference>
<evidence type="ECO:0000313" key="1">
    <source>
        <dbReference type="EMBL" id="CAG8589645.1"/>
    </source>
</evidence>
<evidence type="ECO:0000313" key="2">
    <source>
        <dbReference type="Proteomes" id="UP000789525"/>
    </source>
</evidence>
<name>A0ACA9MGA7_9GLOM</name>
<comment type="caution">
    <text evidence="1">The sequence shown here is derived from an EMBL/GenBank/DDBJ whole genome shotgun (WGS) entry which is preliminary data.</text>
</comment>
<organism evidence="1 2">
    <name type="scientific">Acaulospora colombiana</name>
    <dbReference type="NCBI Taxonomy" id="27376"/>
    <lineage>
        <taxon>Eukaryota</taxon>
        <taxon>Fungi</taxon>
        <taxon>Fungi incertae sedis</taxon>
        <taxon>Mucoromycota</taxon>
        <taxon>Glomeromycotina</taxon>
        <taxon>Glomeromycetes</taxon>
        <taxon>Diversisporales</taxon>
        <taxon>Acaulosporaceae</taxon>
        <taxon>Acaulospora</taxon>
    </lineage>
</organism>
<proteinExistence type="predicted"/>
<reference evidence="1" key="1">
    <citation type="submission" date="2021-06" db="EMBL/GenBank/DDBJ databases">
        <authorList>
            <person name="Kallberg Y."/>
            <person name="Tangrot J."/>
            <person name="Rosling A."/>
        </authorList>
    </citation>
    <scope>NUCLEOTIDE SEQUENCE</scope>
    <source>
        <strain evidence="1">CL356</strain>
    </source>
</reference>
<gene>
    <name evidence="1" type="ORF">ACOLOM_LOCUS6272</name>
</gene>
<sequence length="1225" mass="136687">MRLRIGNGNKGVVIEGVDTQFGLDKSLIHDRVTNADSYEFLSHGELQSLPTDMKKNLSTLDLSHLYTIAMAQNESFQYVLFIWNAGYLFRKKAKLGSYPIFALPLSGQRRSEFQPQVEDISPSFDPQELEIDALDHLAFALLHAQKEHRALRVATTLTQKEPTSFRGWLRLADIAFKLGSHKLAMLAYGRILSLQDASPKVHSHALERIMATASHTEWSHIFLREEMDQLPPSLHGPLSETWPNEVREEIGDSYANSIGPRWETKGPLHLFSSSEGLEGSALPLHFRWLVPFRLAISSPPVDSQQFQNLCSPHVNIRHLIILEDRSKVNEAWVRCFKQTYVPMHTMHVPTLEQIDCILDSLSISQLSPTLIYSSGSEFTAVVAACYLVAYGFSSAHERTTPAMQVSDVISALDAFHPFSIQKSEQENMVTLWERSIWKRNSVTRVSLMEPPPCPLEIIGEFPRDADLFVLVGLQGSGKSYFTRALRARKPNSWKRVSQDESGSRALCETDIGRDPMGKRVLLDRCNPTSKDRESWRRLAHWSSKPVIVWFDYPKEVCLSRAQRRLEHPTLPPGLRVNTAVASTLAQFEPPVHPSKEGFLGTAVIRSFKACQELISLLSPPVELFKFPRTAHLLNLGAATEDDLHHTPSHGSTLSPSLALESGSRIVITEKIDGANLGISLNENSGIVVQNRSHWVNSKTHFQFKKLDLWVEEHREDLYHILAVDDMFPQRFVLFGEWMVCVHSINYTSLPSEFLIFDLYDRVTASFTSRDVLEAKVKGTKLHLVPLMETRQNSPEYSDGQLTLPSDEELRLMVQRPSQFYSGRVEGVYVKVERGGRVVHRGKVVRGDFIAGNEHWTKGPLSLNGIVKGKGLDHDFHEGGTDWATKRYATLFFFRQIATSCILEFAQCPQWMAIVLFSEYPRLDWFTCSCKEQALALGTTESKCFYLAQFNGPNLDFDLTPSGRLESKYARAKHDQKRSLSIVFPSTALRRVVLSFLHPTRRILQKISPARPLSSSDKQTIPAPSEPQKPVIHEDQSAGPESGPLPVNGETAVNGVESGHEHQSSQPSSAIPNGMPYTFGPPGAMYGVGPPLEMYQGGPNVNGPRMMQPIPYPYPPSQSGQQNPAMPPNGYAFPPMMPHPPSANGGVSPSSPTSATPMQMPPYASPYGMWYPAPHGMAMQAPPGVMPTTGMHPMIPVGHFPPHGAMYPPPPQQQTVGDAQNPGEVA</sequence>
<dbReference type="Proteomes" id="UP000789525">
    <property type="component" value="Unassembled WGS sequence"/>
</dbReference>
<feature type="non-terminal residue" evidence="1">
    <location>
        <position position="1225"/>
    </location>
</feature>